<evidence type="ECO:0000313" key="2">
    <source>
        <dbReference type="Proteomes" id="UP000006327"/>
    </source>
</evidence>
<keyword evidence="2" id="KW-1185">Reference proteome</keyword>
<protein>
    <submittedName>
        <fullName evidence="1">Uncharacterized protein</fullName>
    </submittedName>
</protein>
<sequence length="81" mass="9225">MQQMAESMGCQFVYAIVPENDIEDVVLKRARLKAMQQVRNAGVHMALESQLIAEGKLLAEIERLAKEMLDKPSSDFWNDDE</sequence>
<dbReference type="STRING" id="493475.GARC_2795"/>
<comment type="caution">
    <text evidence="1">The sequence shown here is derived from an EMBL/GenBank/DDBJ whole genome shotgun (WGS) entry which is preliminary data.</text>
</comment>
<dbReference type="EMBL" id="BAEO01000038">
    <property type="protein sequence ID" value="GAC19760.1"/>
    <property type="molecule type" value="Genomic_DNA"/>
</dbReference>
<reference evidence="1 2" key="1">
    <citation type="journal article" date="2017" name="Antonie Van Leeuwenhoek">
        <title>Rhizobium rhizosphaerae sp. nov., a novel species isolated from rice rhizosphere.</title>
        <authorList>
            <person name="Zhao J.J."/>
            <person name="Zhang J."/>
            <person name="Zhang R.J."/>
            <person name="Zhang C.W."/>
            <person name="Yin H.Q."/>
            <person name="Zhang X.X."/>
        </authorList>
    </citation>
    <scope>NUCLEOTIDE SEQUENCE [LARGE SCALE GENOMIC DNA]</scope>
    <source>
        <strain evidence="1 2">BSs20135</strain>
    </source>
</reference>
<organism evidence="1 2">
    <name type="scientific">Paraglaciecola arctica BSs20135</name>
    <dbReference type="NCBI Taxonomy" id="493475"/>
    <lineage>
        <taxon>Bacteria</taxon>
        <taxon>Pseudomonadati</taxon>
        <taxon>Pseudomonadota</taxon>
        <taxon>Gammaproteobacteria</taxon>
        <taxon>Alteromonadales</taxon>
        <taxon>Alteromonadaceae</taxon>
        <taxon>Paraglaciecola</taxon>
    </lineage>
</organism>
<accession>K6Z8I3</accession>
<dbReference type="eggNOG" id="COG1396">
    <property type="taxonomic scope" value="Bacteria"/>
</dbReference>
<name>K6Z8I3_9ALTE</name>
<evidence type="ECO:0000313" key="1">
    <source>
        <dbReference type="EMBL" id="GAC19760.1"/>
    </source>
</evidence>
<dbReference type="Proteomes" id="UP000006327">
    <property type="component" value="Unassembled WGS sequence"/>
</dbReference>
<dbReference type="AlphaFoldDB" id="K6Z8I3"/>
<gene>
    <name evidence="1" type="ORF">GARC_2795</name>
</gene>
<proteinExistence type="predicted"/>